<gene>
    <name evidence="1" type="ORF">H6A20_07430</name>
</gene>
<dbReference type="RefSeq" id="WP_204906504.1">
    <property type="nucleotide sequence ID" value="NZ_JACJKS010000008.1"/>
</dbReference>
<accession>A0A939BH13</accession>
<dbReference type="Proteomes" id="UP000705508">
    <property type="component" value="Unassembled WGS sequence"/>
</dbReference>
<protein>
    <submittedName>
        <fullName evidence="1">Uncharacterized protein</fullName>
    </submittedName>
</protein>
<organism evidence="1 2">
    <name type="scientific">Mordavella massiliensis</name>
    <dbReference type="NCBI Taxonomy" id="1871024"/>
    <lineage>
        <taxon>Bacteria</taxon>
        <taxon>Bacillati</taxon>
        <taxon>Bacillota</taxon>
        <taxon>Clostridia</taxon>
        <taxon>Eubacteriales</taxon>
        <taxon>Clostridiaceae</taxon>
        <taxon>Mordavella</taxon>
    </lineage>
</organism>
<evidence type="ECO:0000313" key="1">
    <source>
        <dbReference type="EMBL" id="MBM6948489.1"/>
    </source>
</evidence>
<sequence>MADFFDQLGKKVSDLASDLSKKTGDTLEVQKLKSEIRSLKRGNQRDFVDIGKSVYEKFTKNEIQDMDMIALCEAIEKRDEQIEKCEEKIVRIKEEM</sequence>
<comment type="caution">
    <text evidence="1">The sequence shown here is derived from an EMBL/GenBank/DDBJ whole genome shotgun (WGS) entry which is preliminary data.</text>
</comment>
<dbReference type="EMBL" id="JACJKS010000008">
    <property type="protein sequence ID" value="MBM6948489.1"/>
    <property type="molecule type" value="Genomic_DNA"/>
</dbReference>
<proteinExistence type="predicted"/>
<evidence type="ECO:0000313" key="2">
    <source>
        <dbReference type="Proteomes" id="UP000705508"/>
    </source>
</evidence>
<dbReference type="AlphaFoldDB" id="A0A939BH13"/>
<name>A0A939BH13_9CLOT</name>
<reference evidence="1" key="1">
    <citation type="submission" date="2020-08" db="EMBL/GenBank/DDBJ databases">
        <authorList>
            <person name="Cejkova D."/>
            <person name="Kubasova T."/>
            <person name="Jahodarova E."/>
            <person name="Rychlik I."/>
        </authorList>
    </citation>
    <scope>NUCLEOTIDE SEQUENCE</scope>
    <source>
        <strain evidence="1">An582</strain>
    </source>
</reference>
<reference evidence="1" key="2">
    <citation type="journal article" date="2021" name="Sci. Rep.">
        <title>The distribution of antibiotic resistance genes in chicken gut microbiota commensals.</title>
        <authorList>
            <person name="Juricova H."/>
            <person name="Matiasovicova J."/>
            <person name="Kubasova T."/>
            <person name="Cejkova D."/>
            <person name="Rychlik I."/>
        </authorList>
    </citation>
    <scope>NUCLEOTIDE SEQUENCE</scope>
    <source>
        <strain evidence="1">An582</strain>
    </source>
</reference>